<dbReference type="FunFam" id="1.10.510.10:FF:000474">
    <property type="entry name" value="Wall-associated receptor kinase 3"/>
    <property type="match status" value="1"/>
</dbReference>
<name>A0A804MV87_MAIZE</name>
<dbReference type="InterPro" id="IPR011009">
    <property type="entry name" value="Kinase-like_dom_sf"/>
</dbReference>
<dbReference type="FunFam" id="1.10.510.10:FF:000910">
    <property type="entry name" value="Wall-associated receptor kinase 3"/>
    <property type="match status" value="1"/>
</dbReference>
<feature type="domain" description="Protein kinase" evidence="8">
    <location>
        <begin position="193"/>
        <end position="473"/>
    </location>
</feature>
<feature type="domain" description="Protein kinase" evidence="8">
    <location>
        <begin position="539"/>
        <end position="814"/>
    </location>
</feature>
<dbReference type="InterPro" id="IPR000719">
    <property type="entry name" value="Prot_kinase_dom"/>
</dbReference>
<dbReference type="PROSITE" id="PS50011">
    <property type="entry name" value="PROTEIN_KINASE_DOM"/>
    <property type="match status" value="2"/>
</dbReference>
<dbReference type="FunFam" id="3.30.200.20:FF:000635">
    <property type="entry name" value="Wall-associated receptor kinase 3"/>
    <property type="match status" value="1"/>
</dbReference>
<evidence type="ECO:0000256" key="3">
    <source>
        <dbReference type="ARBA" id="ARBA00022741"/>
    </source>
</evidence>
<evidence type="ECO:0000256" key="7">
    <source>
        <dbReference type="SAM" id="MobiDB-lite"/>
    </source>
</evidence>
<evidence type="ECO:0000256" key="2">
    <source>
        <dbReference type="ARBA" id="ARBA00022679"/>
    </source>
</evidence>
<keyword evidence="10" id="KW-1185">Reference proteome</keyword>
<dbReference type="PROSITE" id="PS00107">
    <property type="entry name" value="PROTEIN_KINASE_ATP"/>
    <property type="match status" value="1"/>
</dbReference>
<dbReference type="Gene3D" id="1.10.510.10">
    <property type="entry name" value="Transferase(Phosphotransferase) domain 1"/>
    <property type="match status" value="2"/>
</dbReference>
<gene>
    <name evidence="9" type="primary">LOC103648074</name>
</gene>
<reference evidence="9" key="2">
    <citation type="submission" date="2019-07" db="EMBL/GenBank/DDBJ databases">
        <authorList>
            <person name="Seetharam A."/>
            <person name="Woodhouse M."/>
            <person name="Cannon E."/>
        </authorList>
    </citation>
    <scope>NUCLEOTIDE SEQUENCE [LARGE SCALE GENOMIC DNA]</scope>
    <source>
        <strain evidence="9">cv. B73</strain>
    </source>
</reference>
<dbReference type="OrthoDB" id="6718656at2759"/>
<dbReference type="PANTHER" id="PTHR27005">
    <property type="entry name" value="WALL-ASSOCIATED RECEPTOR KINASE-LIKE 21"/>
    <property type="match status" value="1"/>
</dbReference>
<dbReference type="Gramene" id="Zm00001eb114060_T001">
    <property type="protein sequence ID" value="Zm00001eb114060_P001"/>
    <property type="gene ID" value="Zm00001eb114060"/>
</dbReference>
<dbReference type="Gene3D" id="3.30.200.20">
    <property type="entry name" value="Phosphorylase Kinase, domain 1"/>
    <property type="match status" value="2"/>
</dbReference>
<reference evidence="10" key="1">
    <citation type="submission" date="2015-12" db="EMBL/GenBank/DDBJ databases">
        <title>Update maize B73 reference genome by single molecule sequencing technologies.</title>
        <authorList>
            <consortium name="Maize Genome Sequencing Project"/>
            <person name="Ware D."/>
        </authorList>
    </citation>
    <scope>NUCLEOTIDE SEQUENCE [LARGE SCALE GENOMIC DNA]</scope>
    <source>
        <strain evidence="10">cv. B73</strain>
    </source>
</reference>
<dbReference type="Pfam" id="PF07714">
    <property type="entry name" value="PK_Tyr_Ser-Thr"/>
    <property type="match status" value="2"/>
</dbReference>
<dbReference type="GO" id="GO:0005524">
    <property type="term" value="F:ATP binding"/>
    <property type="evidence" value="ECO:0007669"/>
    <property type="project" value="UniProtKB-UniRule"/>
</dbReference>
<feature type="binding site" evidence="6">
    <location>
        <position position="223"/>
    </location>
    <ligand>
        <name>ATP</name>
        <dbReference type="ChEBI" id="CHEBI:30616"/>
    </ligand>
</feature>
<feature type="region of interest" description="Disordered" evidence="7">
    <location>
        <begin position="1"/>
        <end position="25"/>
    </location>
</feature>
<evidence type="ECO:0000313" key="9">
    <source>
        <dbReference type="EnsemblPlants" id="Zm00001eb114060_P001"/>
    </source>
</evidence>
<dbReference type="FunFam" id="3.30.200.20:FF:000337">
    <property type="entry name" value="Wall-associated receptor kinase 3"/>
    <property type="match status" value="1"/>
</dbReference>
<keyword evidence="2" id="KW-0808">Transferase</keyword>
<keyword evidence="1" id="KW-0723">Serine/threonine-protein kinase</keyword>
<evidence type="ECO:0000256" key="6">
    <source>
        <dbReference type="PROSITE-ProRule" id="PRU10141"/>
    </source>
</evidence>
<protein>
    <recommendedName>
        <fullName evidence="8">Protein kinase domain-containing protein</fullName>
    </recommendedName>
</protein>
<dbReference type="GO" id="GO:0007166">
    <property type="term" value="P:cell surface receptor signaling pathway"/>
    <property type="evidence" value="ECO:0000318"/>
    <property type="project" value="GO_Central"/>
</dbReference>
<dbReference type="GO" id="GO:0004674">
    <property type="term" value="F:protein serine/threonine kinase activity"/>
    <property type="evidence" value="ECO:0007669"/>
    <property type="project" value="UniProtKB-KW"/>
</dbReference>
<evidence type="ECO:0000256" key="1">
    <source>
        <dbReference type="ARBA" id="ARBA00022527"/>
    </source>
</evidence>
<feature type="region of interest" description="Disordered" evidence="7">
    <location>
        <begin position="825"/>
        <end position="844"/>
    </location>
</feature>
<dbReference type="InParanoid" id="A0A804MV87"/>
<proteinExistence type="predicted"/>
<dbReference type="SMART" id="SM00220">
    <property type="entry name" value="S_TKc"/>
    <property type="match status" value="1"/>
</dbReference>
<accession>A0A804MV87</accession>
<sequence>MAGRPPAAPLVGTALASGTRRTTPRLCQNPRASLLHPRKFLFLGKKCLTDSKDRQINQSAASGYILGANGLVIPRGFAPRRTRTVAPKPQTRSGQKVTVWRAPAGEARSRGGNKAAPCSPWLEKASPCGRLPALRRLSLTPRCARCSAVIPFHRPRIVREAYGTGYALQVKHEAGINGNIKIFTEDEIKRITNNFNTLIGKGGFGEVYRGTLDDDNEPVAVKKYINEDLREVFMEEVRIHSKISHKNVVKLIGYCIGKSTLMIVMEYMSTGNLNDILHCTEISIPLDVRLGIAIGCAEALSYMHSMHLSSGNLICHGDVKPANILLNDNLTAKITDFGVSRLLVGGITQYTTSVKGSIDYMDPIYIQEGRLTPRSDVYSFGLVLCELISRKRIRKGDINLILYVNKGSASGKGFREMSDAAIANEDNMKILKEMKKLATECVSLSIYRRPQMTDVVRRLRMLRKELKERHEYYSESILASHHSWRKNNKQEIIMPTYNSKMQIKKSLGFFKRSLSNSKIQSEPSDVRIFTQEELKEVTNNYSYLISGGTSGKVYRGTLEDNTVVAVRIFSEVLEGFEEAFVNGGMILSQISHRNIIKLVGYCLDADCPAFLYEYAAKGSLSDVLDGHEDFPLDLRAKIVVKIAEALEYLHSPATGIIRHGYVVPSKILVDNNFMPKLTGFSWARRLIQESNTTASDDVISSHQHPSSGFNNDPIHDHYVSLKLKTDVYQFGVLLLTLISRKSFVFYADHDGLVSQFLTACQEDGSGRAFFDDDVAVHGGDVVLLEEMGRLSLKCVCEEIEQRPTMREVAEHLRMITRSWKDFSGSYAGAEGNTPERPPSSDIGD</sequence>
<dbReference type="SUPFAM" id="SSF56112">
    <property type="entry name" value="Protein kinase-like (PK-like)"/>
    <property type="match status" value="2"/>
</dbReference>
<dbReference type="Proteomes" id="UP000007305">
    <property type="component" value="Chromosome 2"/>
</dbReference>
<keyword evidence="3 6" id="KW-0547">Nucleotide-binding</keyword>
<dbReference type="EnsemblPlants" id="Zm00001eb114060_T001">
    <property type="protein sequence ID" value="Zm00001eb114060_P001"/>
    <property type="gene ID" value="Zm00001eb114060"/>
</dbReference>
<dbReference type="GO" id="GO:0005886">
    <property type="term" value="C:plasma membrane"/>
    <property type="evidence" value="ECO:0000318"/>
    <property type="project" value="GO_Central"/>
</dbReference>
<evidence type="ECO:0000313" key="10">
    <source>
        <dbReference type="Proteomes" id="UP000007305"/>
    </source>
</evidence>
<reference evidence="9" key="3">
    <citation type="submission" date="2021-05" db="UniProtKB">
        <authorList>
            <consortium name="EnsemblPlants"/>
        </authorList>
    </citation>
    <scope>IDENTIFICATION</scope>
    <source>
        <strain evidence="9">cv. B73</strain>
    </source>
</reference>
<evidence type="ECO:0000256" key="4">
    <source>
        <dbReference type="ARBA" id="ARBA00022777"/>
    </source>
</evidence>
<evidence type="ECO:0000259" key="8">
    <source>
        <dbReference type="PROSITE" id="PS50011"/>
    </source>
</evidence>
<dbReference type="InterPro" id="IPR017441">
    <property type="entry name" value="Protein_kinase_ATP_BS"/>
</dbReference>
<keyword evidence="4" id="KW-0418">Kinase</keyword>
<dbReference type="InterPro" id="IPR045274">
    <property type="entry name" value="WAK-like"/>
</dbReference>
<dbReference type="PANTHER" id="PTHR27005:SF87">
    <property type="entry name" value="OS11G0556600 PROTEIN"/>
    <property type="match status" value="1"/>
</dbReference>
<organism evidence="9 10">
    <name type="scientific">Zea mays</name>
    <name type="common">Maize</name>
    <dbReference type="NCBI Taxonomy" id="4577"/>
    <lineage>
        <taxon>Eukaryota</taxon>
        <taxon>Viridiplantae</taxon>
        <taxon>Streptophyta</taxon>
        <taxon>Embryophyta</taxon>
        <taxon>Tracheophyta</taxon>
        <taxon>Spermatophyta</taxon>
        <taxon>Magnoliopsida</taxon>
        <taxon>Liliopsida</taxon>
        <taxon>Poales</taxon>
        <taxon>Poaceae</taxon>
        <taxon>PACMAD clade</taxon>
        <taxon>Panicoideae</taxon>
        <taxon>Andropogonodae</taxon>
        <taxon>Andropogoneae</taxon>
        <taxon>Tripsacinae</taxon>
        <taxon>Zea</taxon>
    </lineage>
</organism>
<dbReference type="PROSITE" id="PS00108">
    <property type="entry name" value="PROTEIN_KINASE_ST"/>
    <property type="match status" value="1"/>
</dbReference>
<dbReference type="InterPro" id="IPR008271">
    <property type="entry name" value="Ser/Thr_kinase_AS"/>
</dbReference>
<dbReference type="InterPro" id="IPR001245">
    <property type="entry name" value="Ser-Thr/Tyr_kinase_cat_dom"/>
</dbReference>
<evidence type="ECO:0000256" key="5">
    <source>
        <dbReference type="ARBA" id="ARBA00022840"/>
    </source>
</evidence>
<keyword evidence="5 6" id="KW-0067">ATP-binding</keyword>
<dbReference type="AlphaFoldDB" id="A0A804MV87"/>